<keyword evidence="10" id="KW-1185">Reference proteome</keyword>
<evidence type="ECO:0000256" key="2">
    <source>
        <dbReference type="ARBA" id="ARBA00022490"/>
    </source>
</evidence>
<comment type="subcellular location">
    <subcellularLocation>
        <location evidence="8">Cytoplasm</location>
    </subcellularLocation>
</comment>
<dbReference type="InterPro" id="IPR004534">
    <property type="entry name" value="SelA_trans"/>
</dbReference>
<dbReference type="PANTHER" id="PTHR32328">
    <property type="entry name" value="L-SERYL-TRNA(SEC) SELENIUM TRANSFERASE"/>
    <property type="match status" value="1"/>
</dbReference>
<keyword evidence="5 8" id="KW-0648">Protein biosynthesis</keyword>
<dbReference type="GO" id="GO:0004125">
    <property type="term" value="F:L-seryl-tRNA(Sec) selenium transferase activity"/>
    <property type="evidence" value="ECO:0007669"/>
    <property type="project" value="UniProtKB-EC"/>
</dbReference>
<evidence type="ECO:0000256" key="1">
    <source>
        <dbReference type="ARBA" id="ARBA00001933"/>
    </source>
</evidence>
<dbReference type="InterPro" id="IPR015421">
    <property type="entry name" value="PyrdxlP-dep_Trfase_major"/>
</dbReference>
<comment type="caution">
    <text evidence="9">The sequence shown here is derived from an EMBL/GenBank/DDBJ whole genome shotgun (WGS) entry which is preliminary data.</text>
</comment>
<evidence type="ECO:0000256" key="5">
    <source>
        <dbReference type="ARBA" id="ARBA00022917"/>
    </source>
</evidence>
<dbReference type="InterPro" id="IPR015424">
    <property type="entry name" value="PyrdxlP-dep_Trfase"/>
</dbReference>
<dbReference type="NCBIfam" id="TIGR00474">
    <property type="entry name" value="selA"/>
    <property type="match status" value="1"/>
</dbReference>
<dbReference type="EC" id="2.9.1.1" evidence="8"/>
<dbReference type="InterPro" id="IPR018319">
    <property type="entry name" value="SelA-like"/>
</dbReference>
<feature type="modified residue" description="N6-(pyridoxal phosphate)lysine" evidence="8">
    <location>
        <position position="288"/>
    </location>
</feature>
<accession>A0ABT3NT89</accession>
<gene>
    <name evidence="8 9" type="primary">selA</name>
    <name evidence="9" type="ORF">OF850_03970</name>
</gene>
<comment type="cofactor">
    <cofactor evidence="1 8">
        <name>pyridoxal 5'-phosphate</name>
        <dbReference type="ChEBI" id="CHEBI:597326"/>
    </cofactor>
</comment>
<dbReference type="HAMAP" id="MF_00423">
    <property type="entry name" value="SelA"/>
    <property type="match status" value="1"/>
</dbReference>
<sequence>MDALVPDPRRALPALHRLLAMPECGALVRVHGRERAAAAMRQQLAALREGSEGFDAGEFFAAVEQCLGTRAGLGRVLNATGVVLHTNLGRAPLAAAAIAAMAEVARGYCALEMDLQSGRRGDRFSGAAALLCELTGCEAALVVNNGAAAVLLALSAVAAGGEAIVSRGELVEIGGGFRIPEVVAQGGARLVEVGTTNRTRLSDYERAIGAESRVLLRVHPSNYRILGFTEAPDPARLATLARERGLASVEDLGSGALLDLARLGLPGERGLREAVADGFDLVAASGDKLLGGPQAGLLLGREDAIARCARHPLMRALRPDKATLAALEATLRLHRDPELALREVPALRMMAEDAEALSRRAQSLRALLPETARAEVAKGDSLVGGGALPLARLRTTLVALHPDGLTAEEFAARLRRSHPPLIARLERGRVLLDPRTLAEDEIAEAARAVTEALA</sequence>
<keyword evidence="3 8" id="KW-0808">Transferase</keyword>
<dbReference type="PANTHER" id="PTHR32328:SF0">
    <property type="entry name" value="L-SERYL-TRNA(SEC) SELENIUM TRANSFERASE"/>
    <property type="match status" value="1"/>
</dbReference>
<keyword evidence="2 8" id="KW-0963">Cytoplasm</keyword>
<organism evidence="9 10">
    <name type="scientific">Sabulicella glaciei</name>
    <dbReference type="NCBI Taxonomy" id="2984948"/>
    <lineage>
        <taxon>Bacteria</taxon>
        <taxon>Pseudomonadati</taxon>
        <taxon>Pseudomonadota</taxon>
        <taxon>Alphaproteobacteria</taxon>
        <taxon>Acetobacterales</taxon>
        <taxon>Acetobacteraceae</taxon>
        <taxon>Sabulicella</taxon>
    </lineage>
</organism>
<name>A0ABT3NT89_9PROT</name>
<evidence type="ECO:0000313" key="10">
    <source>
        <dbReference type="Proteomes" id="UP001526430"/>
    </source>
</evidence>
<keyword evidence="4 8" id="KW-0663">Pyridoxal phosphate</keyword>
<comment type="pathway">
    <text evidence="8">Aminoacyl-tRNA biosynthesis; selenocysteinyl-tRNA(Sec) biosynthesis; selenocysteinyl-tRNA(Sec) from L-seryl-tRNA(Sec) (bacterial route): step 1/1.</text>
</comment>
<dbReference type="Gene3D" id="3.90.1150.180">
    <property type="match status" value="1"/>
</dbReference>
<evidence type="ECO:0000256" key="4">
    <source>
        <dbReference type="ARBA" id="ARBA00022898"/>
    </source>
</evidence>
<evidence type="ECO:0000256" key="3">
    <source>
        <dbReference type="ARBA" id="ARBA00022679"/>
    </source>
</evidence>
<reference evidence="9 10" key="1">
    <citation type="submission" date="2022-10" db="EMBL/GenBank/DDBJ databases">
        <title>Roseococcus glaciei nov., sp. nov., isolated from glacier.</title>
        <authorList>
            <person name="Liu Q."/>
            <person name="Xin Y.-H."/>
        </authorList>
    </citation>
    <scope>NUCLEOTIDE SEQUENCE [LARGE SCALE GENOMIC DNA]</scope>
    <source>
        <strain evidence="9 10">MDT2-1-1</strain>
    </source>
</reference>
<dbReference type="Pfam" id="PF03841">
    <property type="entry name" value="SelA"/>
    <property type="match status" value="1"/>
</dbReference>
<evidence type="ECO:0000256" key="8">
    <source>
        <dbReference type="HAMAP-Rule" id="MF_00423"/>
    </source>
</evidence>
<evidence type="ECO:0000256" key="6">
    <source>
        <dbReference type="ARBA" id="ARBA00023266"/>
    </source>
</evidence>
<dbReference type="SUPFAM" id="SSF53383">
    <property type="entry name" value="PLP-dependent transferases"/>
    <property type="match status" value="1"/>
</dbReference>
<comment type="catalytic activity">
    <reaction evidence="8">
        <text>L-seryl-tRNA(Sec) + selenophosphate + H(+) = L-selenocysteinyl-tRNA(Sec) + phosphate</text>
        <dbReference type="Rhea" id="RHEA:22728"/>
        <dbReference type="Rhea" id="RHEA-COMP:9742"/>
        <dbReference type="Rhea" id="RHEA-COMP:9743"/>
        <dbReference type="ChEBI" id="CHEBI:15378"/>
        <dbReference type="ChEBI" id="CHEBI:16144"/>
        <dbReference type="ChEBI" id="CHEBI:43474"/>
        <dbReference type="ChEBI" id="CHEBI:78533"/>
        <dbReference type="ChEBI" id="CHEBI:78573"/>
        <dbReference type="EC" id="2.9.1.1"/>
    </reaction>
</comment>
<evidence type="ECO:0000313" key="9">
    <source>
        <dbReference type="EMBL" id="MCW8084774.1"/>
    </source>
</evidence>
<dbReference type="Proteomes" id="UP001526430">
    <property type="component" value="Unassembled WGS sequence"/>
</dbReference>
<comment type="function">
    <text evidence="8">Converts seryl-tRNA(Sec) to selenocysteinyl-tRNA(Sec) required for selenoprotein biosynthesis.</text>
</comment>
<dbReference type="Gene3D" id="3.40.640.10">
    <property type="entry name" value="Type I PLP-dependent aspartate aminotransferase-like (Major domain)"/>
    <property type="match status" value="1"/>
</dbReference>
<protein>
    <recommendedName>
        <fullName evidence="8">L-seryl-tRNA(Sec) selenium transferase</fullName>
        <ecNumber evidence="8">2.9.1.1</ecNumber>
    </recommendedName>
    <alternativeName>
        <fullName evidence="8">Selenocysteine synthase</fullName>
        <shortName evidence="8">Sec synthase</shortName>
    </alternativeName>
    <alternativeName>
        <fullName evidence="8">Selenocysteinyl-tRNA(Sec) synthase</fullName>
    </alternativeName>
</protein>
<keyword evidence="6 8" id="KW-0711">Selenium</keyword>
<dbReference type="EMBL" id="JAPFQI010000001">
    <property type="protein sequence ID" value="MCW8084774.1"/>
    <property type="molecule type" value="Genomic_DNA"/>
</dbReference>
<evidence type="ECO:0000256" key="7">
    <source>
        <dbReference type="ARBA" id="ARBA00044507"/>
    </source>
</evidence>
<proteinExistence type="inferred from homology"/>
<comment type="similarity">
    <text evidence="7 8">Belongs to the SelA family.</text>
</comment>